<proteinExistence type="inferred from homology"/>
<dbReference type="GO" id="GO:0005829">
    <property type="term" value="C:cytosol"/>
    <property type="evidence" value="ECO:0007669"/>
    <property type="project" value="TreeGrafter"/>
</dbReference>
<name>A0A498R6K4_9FIRM</name>
<dbReference type="Pfam" id="PF00232">
    <property type="entry name" value="Glyco_hydro_1"/>
    <property type="match status" value="1"/>
</dbReference>
<dbReference type="PANTHER" id="PTHR10353">
    <property type="entry name" value="GLYCOSYL HYDROLASE"/>
    <property type="match status" value="1"/>
</dbReference>
<dbReference type="InterPro" id="IPR017853">
    <property type="entry name" value="GH"/>
</dbReference>
<dbReference type="EMBL" id="UPPP01000070">
    <property type="protein sequence ID" value="VBB06991.1"/>
    <property type="molecule type" value="Genomic_DNA"/>
</dbReference>
<evidence type="ECO:0000313" key="6">
    <source>
        <dbReference type="Proteomes" id="UP000277811"/>
    </source>
</evidence>
<organism evidence="5 6">
    <name type="scientific">Lucifera butyrica</name>
    <dbReference type="NCBI Taxonomy" id="1351585"/>
    <lineage>
        <taxon>Bacteria</taxon>
        <taxon>Bacillati</taxon>
        <taxon>Bacillota</taxon>
        <taxon>Negativicutes</taxon>
        <taxon>Veillonellales</taxon>
        <taxon>Veillonellaceae</taxon>
        <taxon>Lucifera</taxon>
    </lineage>
</organism>
<evidence type="ECO:0000256" key="4">
    <source>
        <dbReference type="RuleBase" id="RU003690"/>
    </source>
</evidence>
<sequence length="477" mass="55591">MKYYLPKNFMLGASAAAWQTEGWTGKKPGQDSLLDAAYKYSPERWHEGYGPAVATDFYNRYKEDCALMKALGIKAYRTSIDWSRFIQNYETGEVNEEAAQFYSKVVDELIKNGVEPIICLEHWELPNYLYEKYGGWNSKQVVECYVKYAAAAFKLLGDRVRYWFTFNEPIVFPLLGIMEGVWYPYKADTREAMQWNYHKVLATAKAVKLYHEQDYGYKQGGKIGIILNSAVVYPRSQSADDLQAAKMCDLFENRIYADPCINGEFPAEYFALLEQHGCMIDVEAAELAIIKANPVDVLGFNYYTPKRVKARTAAWNPAVKFNPRYYYDDYELQGRKMNPSRGWEIYAKGLYDYAMVLKNEYNNIPWIVTENGMGVAEENRYKDTAGVIQDDYRINYVADHLRWLWKAVEEGSNCFGHLMWNFTDNVSPYNAFKNRYGYVEIELENNRNRRIKKSGYWFQKMVSDGCFDFDSFASEYK</sequence>
<keyword evidence="6" id="KW-1185">Reference proteome</keyword>
<dbReference type="Proteomes" id="UP000277811">
    <property type="component" value="Unassembled WGS sequence"/>
</dbReference>
<protein>
    <submittedName>
        <fullName evidence="5">Uncharacterized protein</fullName>
    </submittedName>
</protein>
<reference evidence="5 6" key="1">
    <citation type="submission" date="2018-06" db="EMBL/GenBank/DDBJ databases">
        <authorList>
            <person name="Strepis N."/>
        </authorList>
    </citation>
    <scope>NUCLEOTIDE SEQUENCE [LARGE SCALE GENOMIC DNA]</scope>
    <source>
        <strain evidence="5">LUCI</strain>
    </source>
</reference>
<dbReference type="AlphaFoldDB" id="A0A498R6K4"/>
<gene>
    <name evidence="5" type="ORF">LUCI_2235</name>
</gene>
<dbReference type="GO" id="GO:0016052">
    <property type="term" value="P:carbohydrate catabolic process"/>
    <property type="evidence" value="ECO:0007669"/>
    <property type="project" value="TreeGrafter"/>
</dbReference>
<dbReference type="PRINTS" id="PR00131">
    <property type="entry name" value="GLHYDRLASE1"/>
</dbReference>
<dbReference type="RefSeq" id="WP_207857489.1">
    <property type="nucleotide sequence ID" value="NZ_UPPP01000070.1"/>
</dbReference>
<keyword evidence="2" id="KW-0378">Hydrolase</keyword>
<evidence type="ECO:0000256" key="2">
    <source>
        <dbReference type="ARBA" id="ARBA00022801"/>
    </source>
</evidence>
<dbReference type="Gene3D" id="3.20.20.80">
    <property type="entry name" value="Glycosidases"/>
    <property type="match status" value="1"/>
</dbReference>
<evidence type="ECO:0000313" key="5">
    <source>
        <dbReference type="EMBL" id="VBB06991.1"/>
    </source>
</evidence>
<evidence type="ECO:0000256" key="1">
    <source>
        <dbReference type="ARBA" id="ARBA00010838"/>
    </source>
</evidence>
<keyword evidence="3" id="KW-0326">Glycosidase</keyword>
<dbReference type="GO" id="GO:0008422">
    <property type="term" value="F:beta-glucosidase activity"/>
    <property type="evidence" value="ECO:0007669"/>
    <property type="project" value="TreeGrafter"/>
</dbReference>
<dbReference type="PANTHER" id="PTHR10353:SF139">
    <property type="entry name" value="6-PHOSPHO-BETA-GLUCOSIDASE GMUD"/>
    <property type="match status" value="1"/>
</dbReference>
<dbReference type="InterPro" id="IPR001360">
    <property type="entry name" value="Glyco_hydro_1"/>
</dbReference>
<dbReference type="FunFam" id="3.20.20.80:FF:000004">
    <property type="entry name" value="Beta-glucosidase 6-phospho-beta-glucosidase"/>
    <property type="match status" value="1"/>
</dbReference>
<evidence type="ECO:0000256" key="3">
    <source>
        <dbReference type="ARBA" id="ARBA00023295"/>
    </source>
</evidence>
<comment type="similarity">
    <text evidence="1 4">Belongs to the glycosyl hydrolase 1 family.</text>
</comment>
<dbReference type="SUPFAM" id="SSF51445">
    <property type="entry name" value="(Trans)glycosidases"/>
    <property type="match status" value="1"/>
</dbReference>
<accession>A0A498R6K4</accession>